<evidence type="ECO:0000256" key="2">
    <source>
        <dbReference type="SAM" id="Phobius"/>
    </source>
</evidence>
<comment type="subcellular location">
    <subcellularLocation>
        <location evidence="1">Cell inner membrane</location>
        <topology evidence="1">Multi-pass membrane protein</topology>
    </subcellularLocation>
</comment>
<feature type="transmembrane region" description="Helical" evidence="2">
    <location>
        <begin position="25"/>
        <end position="47"/>
    </location>
</feature>
<accession>A0A9Q3VYY3</accession>
<keyword evidence="1" id="KW-0813">Transport</keyword>
<feature type="transmembrane region" description="Helical" evidence="2">
    <location>
        <begin position="314"/>
        <end position="333"/>
    </location>
</feature>
<reference evidence="4" key="1">
    <citation type="submission" date="2022-01" db="EMBL/GenBank/DDBJ databases">
        <authorList>
            <person name="Karlyshev A.V."/>
            <person name="Jaspars M."/>
        </authorList>
    </citation>
    <scope>NUCLEOTIDE SEQUENCE</scope>
    <source>
        <strain evidence="4">AGSA3-2</strain>
    </source>
</reference>
<dbReference type="InterPro" id="IPR010656">
    <property type="entry name" value="DctM"/>
</dbReference>
<keyword evidence="1" id="KW-0997">Cell inner membrane</keyword>
<organism evidence="4 5">
    <name type="scientific">Alloalcanivorax xenomutans</name>
    <dbReference type="NCBI Taxonomy" id="1094342"/>
    <lineage>
        <taxon>Bacteria</taxon>
        <taxon>Pseudomonadati</taxon>
        <taxon>Pseudomonadota</taxon>
        <taxon>Gammaproteobacteria</taxon>
        <taxon>Oceanospirillales</taxon>
        <taxon>Alcanivoracaceae</taxon>
        <taxon>Alloalcanivorax</taxon>
    </lineage>
</organism>
<dbReference type="RefSeq" id="WP_233924884.1">
    <property type="nucleotide sequence ID" value="NZ_JAJVKT010000003.1"/>
</dbReference>
<feature type="transmembrane region" description="Helical" evidence="2">
    <location>
        <begin position="360"/>
        <end position="377"/>
    </location>
</feature>
<feature type="transmembrane region" description="Helical" evidence="2">
    <location>
        <begin position="143"/>
        <end position="160"/>
    </location>
</feature>
<keyword evidence="2" id="KW-0472">Membrane</keyword>
<feature type="transmembrane region" description="Helical" evidence="2">
    <location>
        <begin position="422"/>
        <end position="445"/>
    </location>
</feature>
<feature type="transmembrane region" description="Helical" evidence="2">
    <location>
        <begin position="278"/>
        <end position="302"/>
    </location>
</feature>
<feature type="transmembrane region" description="Helical" evidence="2">
    <location>
        <begin position="384"/>
        <end position="402"/>
    </location>
</feature>
<feature type="transmembrane region" description="Helical" evidence="2">
    <location>
        <begin position="118"/>
        <end position="136"/>
    </location>
</feature>
<feature type="transmembrane region" description="Helical" evidence="2">
    <location>
        <begin position="541"/>
        <end position="557"/>
    </location>
</feature>
<comment type="caution">
    <text evidence="4">The sequence shown here is derived from an EMBL/GenBank/DDBJ whole genome shotgun (WGS) entry which is preliminary data.</text>
</comment>
<dbReference type="NCBIfam" id="TIGR02123">
    <property type="entry name" value="TRAP_fused"/>
    <property type="match status" value="1"/>
</dbReference>
<dbReference type="PANTHER" id="PTHR43849:SF2">
    <property type="entry name" value="BLL3936 PROTEIN"/>
    <property type="match status" value="1"/>
</dbReference>
<dbReference type="Proteomes" id="UP001107961">
    <property type="component" value="Unassembled WGS sequence"/>
</dbReference>
<protein>
    <submittedName>
        <fullName evidence="4">TRAP transporter permease</fullName>
    </submittedName>
</protein>
<feature type="transmembrane region" description="Helical" evidence="2">
    <location>
        <begin position="569"/>
        <end position="588"/>
    </location>
</feature>
<dbReference type="EMBL" id="JAJVKT010000003">
    <property type="protein sequence ID" value="MCE7507635.1"/>
    <property type="molecule type" value="Genomic_DNA"/>
</dbReference>
<dbReference type="GO" id="GO:0005886">
    <property type="term" value="C:plasma membrane"/>
    <property type="evidence" value="ECO:0007669"/>
    <property type="project" value="UniProtKB-SubCell"/>
</dbReference>
<evidence type="ECO:0000259" key="3">
    <source>
        <dbReference type="Pfam" id="PF06808"/>
    </source>
</evidence>
<feature type="transmembrane region" description="Helical" evidence="2">
    <location>
        <begin position="600"/>
        <end position="618"/>
    </location>
</feature>
<evidence type="ECO:0000256" key="1">
    <source>
        <dbReference type="RuleBase" id="RU369079"/>
    </source>
</evidence>
<keyword evidence="1" id="KW-1003">Cell membrane</keyword>
<proteinExistence type="predicted"/>
<keyword evidence="2" id="KW-1133">Transmembrane helix</keyword>
<keyword evidence="5" id="KW-1185">Reference proteome</keyword>
<keyword evidence="2" id="KW-0812">Transmembrane</keyword>
<dbReference type="InterPro" id="IPR011853">
    <property type="entry name" value="TRAP_DctM-Dct_fused"/>
</dbReference>
<feature type="transmembrane region" description="Helical" evidence="2">
    <location>
        <begin position="59"/>
        <end position="79"/>
    </location>
</feature>
<feature type="transmembrane region" description="Helical" evidence="2">
    <location>
        <begin position="506"/>
        <end position="529"/>
    </location>
</feature>
<sequence length="649" mass="68514">MQAETNPDAAPATSPEGEATRVSGAAYVAVLILSAVGLTLAVNQVFTLNLFGFQPLSTAFYYLLIGVFVAVAFLVFPATKGSRGRVPWYDWLLALITLAVGVYFSSNAATIINSGWDIDAPMLPTVLSGVLVLIALEGVRRCGGTVLLLVCLVFSIYPLFADSMPGVLWGSQYTLEEAVRANAMGVESIIGIPMRVVADLLIGFIVFGVVLTVSGGGDFFMKLAYALMGSRRGGPAKVSILSSGFFGSLSGSAVSNVLSTGPMTIPTMKRYGYPGTYAAAVEACASTGGTIMPPIMGAVAFIMASFLNVPYLEVASAALVPALFFYLILFLQADAHAARKGLKGLPKEELPSVVKTLLEGWIYLFSLALLVFLLLAWRIESMAPFYASVALLVTALVLHRGGNRKRVILDVIVESGKNVANLVAILAGIGLVVGALSLTGAGTAFSRELIQYAGDNVALLLILGALTSFVLGMGMTASACYIFLAIVLAPALVKMGLDPVASHMFILYWGMLSYITPPVALASITAAGVAGEPAMKTAFQSFKLGSVLFILPFLFVVEPELILRGEPMLIVRYVITAAIGVWMLSAGLERYAYFHGALSRFKALLFLIGGLLMMVPGWETDVAGVALVGLVYLSGLLLPGTRKDAQTET</sequence>
<dbReference type="AlphaFoldDB" id="A0A9Q3VYY3"/>
<feature type="transmembrane region" description="Helical" evidence="2">
    <location>
        <begin position="624"/>
        <end position="641"/>
    </location>
</feature>
<gene>
    <name evidence="4" type="ORF">LZG35_03215</name>
</gene>
<feature type="domain" description="TRAP C4-dicarboxylate transport system permease DctM subunit" evidence="3">
    <location>
        <begin position="131"/>
        <end position="563"/>
    </location>
</feature>
<dbReference type="Pfam" id="PF06808">
    <property type="entry name" value="DctM"/>
    <property type="match status" value="1"/>
</dbReference>
<feature type="transmembrane region" description="Helical" evidence="2">
    <location>
        <begin position="91"/>
        <end position="112"/>
    </location>
</feature>
<evidence type="ECO:0000313" key="4">
    <source>
        <dbReference type="EMBL" id="MCE7507635.1"/>
    </source>
</evidence>
<evidence type="ECO:0000313" key="5">
    <source>
        <dbReference type="Proteomes" id="UP001107961"/>
    </source>
</evidence>
<dbReference type="GO" id="GO:0022857">
    <property type="term" value="F:transmembrane transporter activity"/>
    <property type="evidence" value="ECO:0007669"/>
    <property type="project" value="UniProtKB-UniRule"/>
</dbReference>
<feature type="transmembrane region" description="Helical" evidence="2">
    <location>
        <begin position="457"/>
        <end position="486"/>
    </location>
</feature>
<feature type="transmembrane region" description="Helical" evidence="2">
    <location>
        <begin position="200"/>
        <end position="226"/>
    </location>
</feature>
<comment type="function">
    <text evidence="1">Part of the tripartite ATP-independent periplasmic (TRAP) transport system.</text>
</comment>
<name>A0A9Q3VYY3_9GAMM</name>
<dbReference type="PANTHER" id="PTHR43849">
    <property type="entry name" value="BLL3936 PROTEIN"/>
    <property type="match status" value="1"/>
</dbReference>